<feature type="non-terminal residue" evidence="2">
    <location>
        <position position="197"/>
    </location>
</feature>
<reference evidence="2" key="1">
    <citation type="submission" date="2021-02" db="EMBL/GenBank/DDBJ databases">
        <authorList>
            <person name="Nowell W R."/>
        </authorList>
    </citation>
    <scope>NUCLEOTIDE SEQUENCE</scope>
</reference>
<dbReference type="EMBL" id="CAJOBI010312829">
    <property type="protein sequence ID" value="CAF5172449.1"/>
    <property type="molecule type" value="Genomic_DNA"/>
</dbReference>
<dbReference type="Proteomes" id="UP000676336">
    <property type="component" value="Unassembled WGS sequence"/>
</dbReference>
<evidence type="ECO:0000256" key="1">
    <source>
        <dbReference type="SAM" id="MobiDB-lite"/>
    </source>
</evidence>
<evidence type="ECO:0000313" key="3">
    <source>
        <dbReference type="Proteomes" id="UP000676336"/>
    </source>
</evidence>
<accession>A0A8S3GUR3</accession>
<protein>
    <submittedName>
        <fullName evidence="2">Uncharacterized protein</fullName>
    </submittedName>
</protein>
<comment type="caution">
    <text evidence="2">The sequence shown here is derived from an EMBL/GenBank/DDBJ whole genome shotgun (WGS) entry which is preliminary data.</text>
</comment>
<organism evidence="2 3">
    <name type="scientific">Rotaria magnacalcarata</name>
    <dbReference type="NCBI Taxonomy" id="392030"/>
    <lineage>
        <taxon>Eukaryota</taxon>
        <taxon>Metazoa</taxon>
        <taxon>Spiralia</taxon>
        <taxon>Gnathifera</taxon>
        <taxon>Rotifera</taxon>
        <taxon>Eurotatoria</taxon>
        <taxon>Bdelloidea</taxon>
        <taxon>Philodinida</taxon>
        <taxon>Philodinidae</taxon>
        <taxon>Rotaria</taxon>
    </lineage>
</organism>
<evidence type="ECO:0000313" key="2">
    <source>
        <dbReference type="EMBL" id="CAF5172449.1"/>
    </source>
</evidence>
<gene>
    <name evidence="2" type="ORF">SMN809_LOCUS66176</name>
</gene>
<dbReference type="AlphaFoldDB" id="A0A8S3GUR3"/>
<feature type="region of interest" description="Disordered" evidence="1">
    <location>
        <begin position="1"/>
        <end position="23"/>
    </location>
</feature>
<sequence length="197" mass="22590">MSSITFVPRATTTTSYQGPSYSAATTANLPNINIPPMRPAYLNPNPVPRPIQPTYQQLNQQVQRKPALYGAGQRKYNPFHKFQTGTTTTFNGYTNITGAHQANIPPRPAPRRFIPQQQQPSCQYPQHQYPQQNYNNYNKIITIIIQTTYQLYSTLTHFIYHLNSIPDRSNMPNNTIQINNISITHVQCPAQDSMYYR</sequence>
<proteinExistence type="predicted"/>
<name>A0A8S3GUR3_9BILA</name>